<comment type="function">
    <text evidence="10">Probably part of an ABC transporter complex. Responsible for energy coupling to the transport system.</text>
</comment>
<dbReference type="PROSITE" id="PS00211">
    <property type="entry name" value="ABC_TRANSPORTER_1"/>
    <property type="match status" value="1"/>
</dbReference>
<protein>
    <submittedName>
        <fullName evidence="12">ABC transporter ATP-binding protein</fullName>
    </submittedName>
</protein>
<dbReference type="GO" id="GO:0005524">
    <property type="term" value="F:ATP binding"/>
    <property type="evidence" value="ECO:0007669"/>
    <property type="project" value="UniProtKB-KW"/>
</dbReference>
<keyword evidence="3" id="KW-0813">Transport</keyword>
<organism evidence="12 13">
    <name type="scientific">Finegoldia magna</name>
    <name type="common">Peptostreptococcus magnus</name>
    <dbReference type="NCBI Taxonomy" id="1260"/>
    <lineage>
        <taxon>Bacteria</taxon>
        <taxon>Bacillati</taxon>
        <taxon>Bacillota</taxon>
        <taxon>Tissierellia</taxon>
        <taxon>Tissierellales</taxon>
        <taxon>Peptoniphilaceae</taxon>
        <taxon>Finegoldia</taxon>
    </lineage>
</organism>
<evidence type="ECO:0000256" key="7">
    <source>
        <dbReference type="ARBA" id="ARBA00022840"/>
    </source>
</evidence>
<keyword evidence="4" id="KW-1003">Cell membrane</keyword>
<keyword evidence="7 12" id="KW-0067">ATP-binding</keyword>
<evidence type="ECO:0000256" key="5">
    <source>
        <dbReference type="ARBA" id="ARBA00022737"/>
    </source>
</evidence>
<keyword evidence="9" id="KW-0472">Membrane</keyword>
<dbReference type="InterPro" id="IPR017871">
    <property type="entry name" value="ABC_transporter-like_CS"/>
</dbReference>
<evidence type="ECO:0000259" key="11">
    <source>
        <dbReference type="PROSITE" id="PS50893"/>
    </source>
</evidence>
<dbReference type="InterPro" id="IPR027417">
    <property type="entry name" value="P-loop_NTPase"/>
</dbReference>
<dbReference type="GO" id="GO:0043190">
    <property type="term" value="C:ATP-binding cassette (ABC) transporter complex"/>
    <property type="evidence" value="ECO:0007669"/>
    <property type="project" value="TreeGrafter"/>
</dbReference>
<keyword evidence="8" id="KW-1278">Translocase</keyword>
<evidence type="ECO:0000256" key="10">
    <source>
        <dbReference type="ARBA" id="ARBA00025157"/>
    </source>
</evidence>
<reference evidence="13" key="1">
    <citation type="submission" date="2017-04" db="EMBL/GenBank/DDBJ databases">
        <title>Finegoldia magna isolated from orthopedic joint implant-associated infections.</title>
        <authorList>
            <person name="Bjorklund S."/>
            <person name="Bruggemann H."/>
            <person name="Jensen A."/>
            <person name="Hellmark B."/>
            <person name="Soderquist B."/>
        </authorList>
    </citation>
    <scope>NUCLEOTIDE SEQUENCE [LARGE SCALE GENOMIC DNA]</scope>
    <source>
        <strain evidence="13">CCUG 54800</strain>
    </source>
</reference>
<evidence type="ECO:0000256" key="4">
    <source>
        <dbReference type="ARBA" id="ARBA00022475"/>
    </source>
</evidence>
<dbReference type="GO" id="GO:0042626">
    <property type="term" value="F:ATPase-coupled transmembrane transporter activity"/>
    <property type="evidence" value="ECO:0007669"/>
    <property type="project" value="TreeGrafter"/>
</dbReference>
<dbReference type="CDD" id="cd03225">
    <property type="entry name" value="ABC_cobalt_CbiO_domain1"/>
    <property type="match status" value="1"/>
</dbReference>
<comment type="caution">
    <text evidence="12">The sequence shown here is derived from an EMBL/GenBank/DDBJ whole genome shotgun (WGS) entry which is preliminary data.</text>
</comment>
<evidence type="ECO:0000313" key="13">
    <source>
        <dbReference type="Proteomes" id="UP000215413"/>
    </source>
</evidence>
<dbReference type="SUPFAM" id="SSF52540">
    <property type="entry name" value="P-loop containing nucleoside triphosphate hydrolases"/>
    <property type="match status" value="2"/>
</dbReference>
<evidence type="ECO:0000313" key="12">
    <source>
        <dbReference type="EMBL" id="OXZ26701.1"/>
    </source>
</evidence>
<evidence type="ECO:0000256" key="2">
    <source>
        <dbReference type="ARBA" id="ARBA00005417"/>
    </source>
</evidence>
<keyword evidence="5" id="KW-0677">Repeat</keyword>
<dbReference type="RefSeq" id="WP_094206225.1">
    <property type="nucleotide sequence ID" value="NZ_NDYC01000038.1"/>
</dbReference>
<evidence type="ECO:0000256" key="6">
    <source>
        <dbReference type="ARBA" id="ARBA00022741"/>
    </source>
</evidence>
<dbReference type="Proteomes" id="UP000215413">
    <property type="component" value="Unassembled WGS sequence"/>
</dbReference>
<dbReference type="Gene3D" id="3.40.50.300">
    <property type="entry name" value="P-loop containing nucleotide triphosphate hydrolases"/>
    <property type="match status" value="2"/>
</dbReference>
<accession>A0A233V2V1</accession>
<comment type="subcellular location">
    <subcellularLocation>
        <location evidence="1">Cell membrane</location>
        <topology evidence="1">Peripheral membrane protein</topology>
    </subcellularLocation>
</comment>
<feature type="domain" description="ABC transporter" evidence="11">
    <location>
        <begin position="13"/>
        <end position="252"/>
    </location>
</feature>
<keyword evidence="6" id="KW-0547">Nucleotide-binding</keyword>
<sequence length="502" mass="57034">MSYMRGASLNNKVEIRKLSFSYNSNKDEQLKDINLNIKDGECCVIIGESGCGKSTLTRAINGLIPNFYEGNLDGEVFIDRKSIKNLKSWEIAKLVGNVFQDPRSQFFANEVNGEIAFGPENLGYKRDEIIRRVNASSEKMNIDKLLNNRIYNLSYGIRQKVAICSARAIEPSIYVFDEPSANLDLKSIYKFSKLIMDLKNEGKTIVIVEHRLFYLKGIADRYLLIQNGSLTNSYKAEEFEKISSKDLNALGLRSINLDDIVVDDHKVKEKEISSDNSFDFEVKNISKKYKNNFVLKDVSLKFDSNETIALVGINGTGKSTLGKIYSGIQNQTDGEIKINGLKANKKMRLSKVWYIPQDLDSQLFGEDLMDELLTGLKNREDYITKAEELLKKVGLFDIRDKHPATLSGGQKQRLVLCVAMLRETPFIILDEPTSGLDFRSMDKVGRLIKEEQKKGTKFLIISHDIEFIAKTCDRLVKLENGIITEDFYIDNIEQLLRAMEAK</sequence>
<proteinExistence type="inferred from homology"/>
<comment type="similarity">
    <text evidence="2">Belongs to the ABC transporter superfamily.</text>
</comment>
<gene>
    <name evidence="12" type="ORF">B9N49_07735</name>
</gene>
<dbReference type="GO" id="GO:0016887">
    <property type="term" value="F:ATP hydrolysis activity"/>
    <property type="evidence" value="ECO:0007669"/>
    <property type="project" value="InterPro"/>
</dbReference>
<dbReference type="InterPro" id="IPR003593">
    <property type="entry name" value="AAA+_ATPase"/>
</dbReference>
<dbReference type="PANTHER" id="PTHR43553">
    <property type="entry name" value="HEAVY METAL TRANSPORTER"/>
    <property type="match status" value="1"/>
</dbReference>
<name>A0A233V2V1_FINMA</name>
<evidence type="ECO:0000256" key="1">
    <source>
        <dbReference type="ARBA" id="ARBA00004202"/>
    </source>
</evidence>
<evidence type="ECO:0000256" key="3">
    <source>
        <dbReference type="ARBA" id="ARBA00022448"/>
    </source>
</evidence>
<dbReference type="InterPro" id="IPR015856">
    <property type="entry name" value="ABC_transpr_CbiO/EcfA_su"/>
</dbReference>
<evidence type="ECO:0000256" key="9">
    <source>
        <dbReference type="ARBA" id="ARBA00023136"/>
    </source>
</evidence>
<dbReference type="InterPro" id="IPR050095">
    <property type="entry name" value="ECF_ABC_transporter_ATP-bd"/>
</dbReference>
<dbReference type="InterPro" id="IPR003439">
    <property type="entry name" value="ABC_transporter-like_ATP-bd"/>
</dbReference>
<dbReference type="Pfam" id="PF00005">
    <property type="entry name" value="ABC_tran"/>
    <property type="match status" value="2"/>
</dbReference>
<dbReference type="AlphaFoldDB" id="A0A233V2V1"/>
<dbReference type="PROSITE" id="PS50893">
    <property type="entry name" value="ABC_TRANSPORTER_2"/>
    <property type="match status" value="2"/>
</dbReference>
<evidence type="ECO:0000256" key="8">
    <source>
        <dbReference type="ARBA" id="ARBA00022967"/>
    </source>
</evidence>
<dbReference type="PANTHER" id="PTHR43553:SF23">
    <property type="entry name" value="ABC TRANSPORTER ATP-BINDING COMPONENT"/>
    <property type="match status" value="1"/>
</dbReference>
<feature type="domain" description="ABC transporter" evidence="11">
    <location>
        <begin position="280"/>
        <end position="501"/>
    </location>
</feature>
<dbReference type="CDD" id="cd03226">
    <property type="entry name" value="ABC_cobalt_CbiO_domain2"/>
    <property type="match status" value="1"/>
</dbReference>
<dbReference type="SMART" id="SM00382">
    <property type="entry name" value="AAA"/>
    <property type="match status" value="2"/>
</dbReference>
<dbReference type="EMBL" id="NDYC01000038">
    <property type="protein sequence ID" value="OXZ26701.1"/>
    <property type="molecule type" value="Genomic_DNA"/>
</dbReference>